<dbReference type="FunFam" id="3.30.160.60:FF:001583">
    <property type="entry name" value="UBP1-associated proteins 1C"/>
    <property type="match status" value="1"/>
</dbReference>
<dbReference type="FunFam" id="3.30.1490.490:FF:000001">
    <property type="entry name" value="cell growth-regulating nucleolar protein-like"/>
    <property type="match status" value="1"/>
</dbReference>
<feature type="compositionally biased region" description="Basic residues" evidence="8">
    <location>
        <begin position="586"/>
        <end position="595"/>
    </location>
</feature>
<evidence type="ECO:0000256" key="8">
    <source>
        <dbReference type="SAM" id="MobiDB-lite"/>
    </source>
</evidence>
<dbReference type="InterPro" id="IPR036047">
    <property type="entry name" value="F-box-like_dom_sf"/>
</dbReference>
<dbReference type="InterPro" id="IPR013087">
    <property type="entry name" value="Znf_C2H2_type"/>
</dbReference>
<keyword evidence="2" id="KW-0479">Metal-binding</keyword>
<dbReference type="Pfam" id="PF23622">
    <property type="entry name" value="LRR_At1g61320_AtMIF1"/>
    <property type="match status" value="1"/>
</dbReference>
<reference evidence="10" key="1">
    <citation type="submission" date="2015-04" db="UniProtKB">
        <authorList>
            <consortium name="EnsemblPlants"/>
        </authorList>
    </citation>
    <scope>IDENTIFICATION</scope>
    <source>
        <strain evidence="10">SL10</strain>
    </source>
</reference>
<evidence type="ECO:0000313" key="11">
    <source>
        <dbReference type="Proteomes" id="UP000006591"/>
    </source>
</evidence>
<dbReference type="InterPro" id="IPR058719">
    <property type="entry name" value="WHD_LYAR"/>
</dbReference>
<dbReference type="STRING" id="4536.A0A0E0FNL2"/>
<evidence type="ECO:0000259" key="9">
    <source>
        <dbReference type="SMART" id="SM00451"/>
    </source>
</evidence>
<dbReference type="InterPro" id="IPR039999">
    <property type="entry name" value="LYAR"/>
</dbReference>
<evidence type="ECO:0000256" key="3">
    <source>
        <dbReference type="ARBA" id="ARBA00022737"/>
    </source>
</evidence>
<evidence type="ECO:0000256" key="4">
    <source>
        <dbReference type="ARBA" id="ARBA00022771"/>
    </source>
</evidence>
<dbReference type="Gramene" id="ONIVA01G23290.1">
    <property type="protein sequence ID" value="ONIVA01G23290.1"/>
    <property type="gene ID" value="ONIVA01G23290"/>
</dbReference>
<dbReference type="GO" id="GO:0000122">
    <property type="term" value="P:negative regulation of transcription by RNA polymerase II"/>
    <property type="evidence" value="ECO:0007669"/>
    <property type="project" value="TreeGrafter"/>
</dbReference>
<proteinExistence type="predicted"/>
<dbReference type="Pfam" id="PF25879">
    <property type="entry name" value="WHD_LYAR"/>
    <property type="match status" value="1"/>
</dbReference>
<protein>
    <recommendedName>
        <fullName evidence="9">U1-type domain-containing protein</fullName>
    </recommendedName>
</protein>
<comment type="subcellular location">
    <subcellularLocation>
        <location evidence="1">Nucleus</location>
    </subcellularLocation>
</comment>
<keyword evidence="11" id="KW-1185">Reference proteome</keyword>
<keyword evidence="6" id="KW-0539">Nucleus</keyword>
<dbReference type="EnsemblPlants" id="ONIVA01G23290.1">
    <property type="protein sequence ID" value="ONIVA01G23290.1"/>
    <property type="gene ID" value="ONIVA01G23290"/>
</dbReference>
<dbReference type="SUPFAM" id="SSF81383">
    <property type="entry name" value="F-box domain"/>
    <property type="match status" value="1"/>
</dbReference>
<dbReference type="Proteomes" id="UP000006591">
    <property type="component" value="Chromosome 1"/>
</dbReference>
<evidence type="ECO:0000256" key="6">
    <source>
        <dbReference type="ARBA" id="ARBA00023242"/>
    </source>
</evidence>
<keyword evidence="3" id="KW-0677">Repeat</keyword>
<feature type="region of interest" description="Disordered" evidence="8">
    <location>
        <begin position="528"/>
        <end position="555"/>
    </location>
</feature>
<dbReference type="PROSITE" id="PS51804">
    <property type="entry name" value="ZF_C2HC_LYAR"/>
    <property type="match status" value="3"/>
</dbReference>
<keyword evidence="5" id="KW-0862">Zinc</keyword>
<name>A0A0E0FNL2_ORYNI</name>
<feature type="compositionally biased region" description="Basic and acidic residues" evidence="8">
    <location>
        <begin position="628"/>
        <end position="641"/>
    </location>
</feature>
<dbReference type="SMART" id="SM00451">
    <property type="entry name" value="ZnF_U1"/>
    <property type="match status" value="1"/>
</dbReference>
<dbReference type="GO" id="GO:0008270">
    <property type="term" value="F:zinc ion binding"/>
    <property type="evidence" value="ECO:0007669"/>
    <property type="project" value="UniProtKB-KW"/>
</dbReference>
<dbReference type="InterPro" id="IPR036236">
    <property type="entry name" value="Znf_C2H2_sf"/>
</dbReference>
<dbReference type="SUPFAM" id="SSF57667">
    <property type="entry name" value="beta-beta-alpha zinc fingers"/>
    <property type="match status" value="3"/>
</dbReference>
<evidence type="ECO:0000256" key="7">
    <source>
        <dbReference type="PROSITE-ProRule" id="PRU01145"/>
    </source>
</evidence>
<accession>A0A0E0FNL2</accession>
<dbReference type="GO" id="GO:0005730">
    <property type="term" value="C:nucleolus"/>
    <property type="evidence" value="ECO:0007669"/>
    <property type="project" value="TreeGrafter"/>
</dbReference>
<evidence type="ECO:0000256" key="1">
    <source>
        <dbReference type="ARBA" id="ARBA00004123"/>
    </source>
</evidence>
<dbReference type="InterPro" id="IPR055357">
    <property type="entry name" value="LRR_At1g61320_AtMIF1"/>
</dbReference>
<dbReference type="PANTHER" id="PTHR13100">
    <property type="entry name" value="CELL GROWTH-REGULATING NUCLEOLAR PROTEIN LYAR"/>
    <property type="match status" value="1"/>
</dbReference>
<dbReference type="Gene3D" id="3.30.160.60">
    <property type="entry name" value="Classic Zinc Finger"/>
    <property type="match status" value="1"/>
</dbReference>
<dbReference type="AlphaFoldDB" id="A0A0E0FNL2"/>
<dbReference type="eggNOG" id="KOG2186">
    <property type="taxonomic scope" value="Eukaryota"/>
</dbReference>
<feature type="domain" description="U1-type" evidence="9">
    <location>
        <begin position="562"/>
        <end position="596"/>
    </location>
</feature>
<evidence type="ECO:0000256" key="2">
    <source>
        <dbReference type="ARBA" id="ARBA00022723"/>
    </source>
</evidence>
<sequence>MARFQCEDCGGDDLKKPKLAGHFRSCAQPTGQETVQGHAQCISGAEKYGPPKGQNKASMEIFPSCAGNHLASAATSRQAEGEDRISPLPDDILLLILQELAARVEAIRTCSLSRRWRWLPWLLLEPRISVKKFIPSGVELWMVDKRALDRVAGRFCRAVSRFLAISDATRWLKLMLEFFKNCMNPLFETLSFGIAVDSPRVFGALTKLELRHLQLRSADVAVLLSACTRAAVHLAVFDCDGRRPRRGAGDRRRTGVVGAQVLVVLRSIPKLTRLSVDSWFPDGAPVSLGSVPILADLSLIHGADIQLEDPRPLQGSFSKLTVLNLGDGQYELLWMIFFLQAAPFLQNFNLSIQKDMRSRHGRQQETPYCETTCSEFKHKHLKSLKIAGFKVEEKYMEFVRMVMELAMALQTIILTDEESCNYYRPTPTGSRYPKGDREKSSIVKQLMDGITSKRRPLVGGEEAAAAAAASTMVWFQCEDCGDDLKKPKLAGHFRSCSAYRLSCIDCGEFFTQETVQGHTQCISEAEKYGPKGQNKASNNAQGKQDKPKPNADVDINVGLSTYPPWFCSLCKTTTTSKQTLLSHADGKKHRAKAKAYHASQKQANGVEQTPKETVGAPVTESAQVNNERSTENERGVDNDAAKRKRANDTTSEEPDNTKRPNNLSVNSGEVVQSSNEEAETKAKSKGTKDELVSSANLKGSKKQKIKWKKIITKVLQTNPDGVLKLKKLQKLVTKELLECGLTEDKEQMHAILMDKISSSSRFSVDGKRIRLVAKD</sequence>
<dbReference type="PANTHER" id="PTHR13100:SF10">
    <property type="entry name" value="CELL GROWTH-REGULATING NUCLEOLAR PROTEIN"/>
    <property type="match status" value="1"/>
</dbReference>
<reference evidence="10" key="2">
    <citation type="submission" date="2018-04" db="EMBL/GenBank/DDBJ databases">
        <title>OnivRS2 (Oryza nivara Reference Sequence Version 2).</title>
        <authorList>
            <person name="Zhang J."/>
            <person name="Kudrna D."/>
            <person name="Lee S."/>
            <person name="Talag J."/>
            <person name="Rajasekar S."/>
            <person name="Welchert J."/>
            <person name="Hsing Y.-I."/>
            <person name="Wing R.A."/>
        </authorList>
    </citation>
    <scope>NUCLEOTIDE SEQUENCE [LARGE SCALE GENOMIC DNA]</scope>
</reference>
<organism evidence="10">
    <name type="scientific">Oryza nivara</name>
    <name type="common">Indian wild rice</name>
    <name type="synonym">Oryza sativa f. spontanea</name>
    <dbReference type="NCBI Taxonomy" id="4536"/>
    <lineage>
        <taxon>Eukaryota</taxon>
        <taxon>Viridiplantae</taxon>
        <taxon>Streptophyta</taxon>
        <taxon>Embryophyta</taxon>
        <taxon>Tracheophyta</taxon>
        <taxon>Spermatophyta</taxon>
        <taxon>Magnoliopsida</taxon>
        <taxon>Liliopsida</taxon>
        <taxon>Poales</taxon>
        <taxon>Poaceae</taxon>
        <taxon>BOP clade</taxon>
        <taxon>Oryzoideae</taxon>
        <taxon>Oryzeae</taxon>
        <taxon>Oryzinae</taxon>
        <taxon>Oryza</taxon>
    </lineage>
</organism>
<dbReference type="GO" id="GO:0006364">
    <property type="term" value="P:rRNA processing"/>
    <property type="evidence" value="ECO:0007669"/>
    <property type="project" value="TreeGrafter"/>
</dbReference>
<evidence type="ECO:0000313" key="10">
    <source>
        <dbReference type="EnsemblPlants" id="ONIVA01G23290.1"/>
    </source>
</evidence>
<keyword evidence="4 7" id="KW-0863">Zinc-finger</keyword>
<dbReference type="InterPro" id="IPR003604">
    <property type="entry name" value="Matrin/U1-like-C_Znf_C2H2"/>
</dbReference>
<dbReference type="Pfam" id="PF12874">
    <property type="entry name" value="zf-met"/>
    <property type="match status" value="1"/>
</dbReference>
<dbReference type="InterPro" id="IPR014898">
    <property type="entry name" value="Znf_C2H2_LYAR"/>
</dbReference>
<feature type="compositionally biased region" description="Polar residues" evidence="8">
    <location>
        <begin position="659"/>
        <end position="675"/>
    </location>
</feature>
<dbReference type="GO" id="GO:0003677">
    <property type="term" value="F:DNA binding"/>
    <property type="evidence" value="ECO:0007669"/>
    <property type="project" value="InterPro"/>
</dbReference>
<feature type="region of interest" description="Disordered" evidence="8">
    <location>
        <begin position="581"/>
        <end position="695"/>
    </location>
</feature>
<dbReference type="HOGENOM" id="CLU_408499_0_0_1"/>
<dbReference type="Pfam" id="PF08790">
    <property type="entry name" value="zf-LYAR"/>
    <property type="match status" value="1"/>
</dbReference>
<feature type="compositionally biased region" description="Basic and acidic residues" evidence="8">
    <location>
        <begin position="678"/>
        <end position="691"/>
    </location>
</feature>
<dbReference type="Gene3D" id="3.30.1490.490">
    <property type="match status" value="1"/>
</dbReference>
<evidence type="ECO:0000256" key="5">
    <source>
        <dbReference type="ARBA" id="ARBA00022833"/>
    </source>
</evidence>